<evidence type="ECO:0000313" key="2">
    <source>
        <dbReference type="Proteomes" id="UP000830671"/>
    </source>
</evidence>
<dbReference type="EMBL" id="CP019477">
    <property type="protein sequence ID" value="UQC84264.1"/>
    <property type="molecule type" value="Genomic_DNA"/>
</dbReference>
<sequence length="61" mass="7111">MSPNPYGKVKPYSDPYGKVQAIKRMLDSAWDNCRKHSYPYLLAPCEWKLGARDKNLLSVYF</sequence>
<proteinExistence type="predicted"/>
<evidence type="ECO:0000313" key="1">
    <source>
        <dbReference type="EMBL" id="UQC84264.1"/>
    </source>
</evidence>
<name>A0A9Q8WI49_9PEZI</name>
<dbReference type="RefSeq" id="XP_049145882.1">
    <property type="nucleotide sequence ID" value="XM_049288738.1"/>
</dbReference>
<dbReference type="Proteomes" id="UP000830671">
    <property type="component" value="Chromosome 5"/>
</dbReference>
<keyword evidence="2" id="KW-1185">Reference proteome</keyword>
<protein>
    <submittedName>
        <fullName evidence="1">Uncharacterized protein</fullName>
    </submittedName>
</protein>
<reference evidence="1" key="1">
    <citation type="journal article" date="2021" name="Mol. Plant Microbe Interact.">
        <title>Complete Genome Sequence of the Plant-Pathogenic Fungus Colletotrichum lupini.</title>
        <authorList>
            <person name="Baroncelli R."/>
            <person name="Pensec F."/>
            <person name="Da Lio D."/>
            <person name="Boufleur T."/>
            <person name="Vicente I."/>
            <person name="Sarrocco S."/>
            <person name="Picot A."/>
            <person name="Baraldi E."/>
            <person name="Sukno S."/>
            <person name="Thon M."/>
            <person name="Le Floch G."/>
        </authorList>
    </citation>
    <scope>NUCLEOTIDE SEQUENCE</scope>
    <source>
        <strain evidence="1">IMI 504893</strain>
    </source>
</reference>
<dbReference type="KEGG" id="clup:CLUP02_09760"/>
<dbReference type="GeneID" id="73343748"/>
<accession>A0A9Q8WI49</accession>
<gene>
    <name evidence="1" type="ORF">CLUP02_09760</name>
</gene>
<organism evidence="1 2">
    <name type="scientific">Colletotrichum lupini</name>
    <dbReference type="NCBI Taxonomy" id="145971"/>
    <lineage>
        <taxon>Eukaryota</taxon>
        <taxon>Fungi</taxon>
        <taxon>Dikarya</taxon>
        <taxon>Ascomycota</taxon>
        <taxon>Pezizomycotina</taxon>
        <taxon>Sordariomycetes</taxon>
        <taxon>Hypocreomycetidae</taxon>
        <taxon>Glomerellales</taxon>
        <taxon>Glomerellaceae</taxon>
        <taxon>Colletotrichum</taxon>
        <taxon>Colletotrichum acutatum species complex</taxon>
    </lineage>
</organism>
<dbReference type="AlphaFoldDB" id="A0A9Q8WI49"/>